<evidence type="ECO:0000256" key="6">
    <source>
        <dbReference type="ARBA" id="ARBA00038147"/>
    </source>
</evidence>
<dbReference type="Pfam" id="PF00702">
    <property type="entry name" value="Hydrolase"/>
    <property type="match status" value="1"/>
</dbReference>
<dbReference type="PRINTS" id="PR00153">
    <property type="entry name" value="CSAPPISMRASE"/>
</dbReference>
<evidence type="ECO:0000313" key="8">
    <source>
        <dbReference type="EMBL" id="KAE8271257.1"/>
    </source>
</evidence>
<dbReference type="Gene3D" id="3.40.50.1000">
    <property type="entry name" value="HAD superfamily/HAD-like"/>
    <property type="match status" value="1"/>
</dbReference>
<dbReference type="GO" id="GO:0003755">
    <property type="term" value="F:peptidyl-prolyl cis-trans isomerase activity"/>
    <property type="evidence" value="ECO:0007669"/>
    <property type="project" value="UniProtKB-KW"/>
</dbReference>
<name>A0A8X7T702_9BASI</name>
<accession>A0A8X7T702</accession>
<evidence type="ECO:0000256" key="5">
    <source>
        <dbReference type="ARBA" id="ARBA00023235"/>
    </source>
</evidence>
<keyword evidence="4" id="KW-0697">Rotamase</keyword>
<reference evidence="8" key="2">
    <citation type="journal article" date="2019" name="IMA Fungus">
        <title>Genome sequencing and comparison of five Tilletia species to identify candidate genes for the detection of regulated species infecting wheat.</title>
        <authorList>
            <person name="Nguyen H.D.T."/>
            <person name="Sultana T."/>
            <person name="Kesanakurti P."/>
            <person name="Hambleton S."/>
        </authorList>
    </citation>
    <scope>NUCLEOTIDE SEQUENCE</scope>
    <source>
        <strain evidence="8">DAOMC 236422</strain>
    </source>
</reference>
<reference evidence="8" key="1">
    <citation type="submission" date="2016-04" db="EMBL/GenBank/DDBJ databases">
        <authorList>
            <person name="Nguyen H.D."/>
            <person name="Samba Siva P."/>
            <person name="Cullis J."/>
            <person name="Levesque C.A."/>
            <person name="Hambleton S."/>
        </authorList>
    </citation>
    <scope>NUCLEOTIDE SEQUENCE</scope>
    <source>
        <strain evidence="8">DAOMC 236422</strain>
    </source>
</reference>
<evidence type="ECO:0000256" key="1">
    <source>
        <dbReference type="ARBA" id="ARBA00000971"/>
    </source>
</evidence>
<organism evidence="8 9">
    <name type="scientific">Tilletia walkeri</name>
    <dbReference type="NCBI Taxonomy" id="117179"/>
    <lineage>
        <taxon>Eukaryota</taxon>
        <taxon>Fungi</taxon>
        <taxon>Dikarya</taxon>
        <taxon>Basidiomycota</taxon>
        <taxon>Ustilaginomycotina</taxon>
        <taxon>Exobasidiomycetes</taxon>
        <taxon>Tilletiales</taxon>
        <taxon>Tilletiaceae</taxon>
        <taxon>Tilletia</taxon>
    </lineage>
</organism>
<dbReference type="InterPro" id="IPR023214">
    <property type="entry name" value="HAD_sf"/>
</dbReference>
<dbReference type="FunFam" id="2.40.100.10:FF:000008">
    <property type="entry name" value="Peptidyl-prolyl cis-trans isomerase"/>
    <property type="match status" value="1"/>
</dbReference>
<evidence type="ECO:0000256" key="4">
    <source>
        <dbReference type="ARBA" id="ARBA00023110"/>
    </source>
</evidence>
<evidence type="ECO:0000256" key="2">
    <source>
        <dbReference type="ARBA" id="ARBA00002388"/>
    </source>
</evidence>
<evidence type="ECO:0000259" key="7">
    <source>
        <dbReference type="PROSITE" id="PS50072"/>
    </source>
</evidence>
<dbReference type="InterPro" id="IPR044924">
    <property type="entry name" value="HAD-SF_hydro_IA_REG-2-like_cap"/>
</dbReference>
<comment type="caution">
    <text evidence="8">The sequence shown here is derived from an EMBL/GenBank/DDBJ whole genome shotgun (WGS) entry which is preliminary data.</text>
</comment>
<comment type="function">
    <text evidence="2">PPIases accelerate the folding of proteins. It catalyzes the cis-trans isomerization of proline imidic peptide bonds in oligopeptides.</text>
</comment>
<dbReference type="SUPFAM" id="SSF56784">
    <property type="entry name" value="HAD-like"/>
    <property type="match status" value="1"/>
</dbReference>
<dbReference type="Proteomes" id="UP000078113">
    <property type="component" value="Unassembled WGS sequence"/>
</dbReference>
<evidence type="ECO:0000313" key="9">
    <source>
        <dbReference type="Proteomes" id="UP000078113"/>
    </source>
</evidence>
<comment type="catalytic activity">
    <reaction evidence="1">
        <text>[protein]-peptidylproline (omega=180) = [protein]-peptidylproline (omega=0)</text>
        <dbReference type="Rhea" id="RHEA:16237"/>
        <dbReference type="Rhea" id="RHEA-COMP:10747"/>
        <dbReference type="Rhea" id="RHEA-COMP:10748"/>
        <dbReference type="ChEBI" id="CHEBI:83833"/>
        <dbReference type="ChEBI" id="CHEBI:83834"/>
        <dbReference type="EC" id="5.2.1.8"/>
    </reaction>
</comment>
<dbReference type="GO" id="GO:0006457">
    <property type="term" value="P:protein folding"/>
    <property type="evidence" value="ECO:0007669"/>
    <property type="project" value="InterPro"/>
</dbReference>
<dbReference type="InterPro" id="IPR020892">
    <property type="entry name" value="Cyclophilin-type_PPIase_CS"/>
</dbReference>
<dbReference type="PROSITE" id="PS00170">
    <property type="entry name" value="CSA_PPIASE_1"/>
    <property type="match status" value="1"/>
</dbReference>
<protein>
    <recommendedName>
        <fullName evidence="3">peptidylprolyl isomerase</fullName>
        <ecNumber evidence="3">5.2.1.8</ecNumber>
    </recommendedName>
</protein>
<comment type="similarity">
    <text evidence="6">Belongs to the cyclophilin-type PPIase family. PPIL1 subfamily.</text>
</comment>
<dbReference type="InterPro" id="IPR036412">
    <property type="entry name" value="HAD-like_sf"/>
</dbReference>
<keyword evidence="9" id="KW-1185">Reference proteome</keyword>
<dbReference type="PROSITE" id="PS50072">
    <property type="entry name" value="CSA_PPIASE_2"/>
    <property type="match status" value="1"/>
</dbReference>
<keyword evidence="5" id="KW-0413">Isomerase</keyword>
<dbReference type="InterPro" id="IPR002130">
    <property type="entry name" value="Cyclophilin-type_PPIase_dom"/>
</dbReference>
<sequence>MMSTRNLIPIRVVLFDAFDTLARPRKPPHIQYADEARAHGLSWSSAAAAGGSRQKEAEENEAIARAFKQAFKQTLIEHPRYGLNTGLQDPSTWWTLLIERTFSLLSTPIPPTLTTAILSRFASSKAYELFDDVLPALSALQKQGNVSVGLATNSDAAIVQALVQLGLESYMNLSLSPSSDMDPRPPPTLSYTSPAEKPDPMFFLHACQRAKIHIPQQALYVGDQLHEDYWGAKDAGLRALWLRRRGENHHDIQPITLASNNTMALVQKQEEGSVILQTSMGAITLELYWKHAPRTCTNFYQLAKRGYYNGVIFHRIIPDFMVQTGDPTGTGRGGTSIHGTPFPDEITPSLRFTGAGILAMANSGPNTNGSQFFLTLAPTPFLDRKHSIFGRVSDGMGVLGRLGRVGTDGEDRPREEVKILKAVAVPAGEGEGEQ</sequence>
<dbReference type="Gene3D" id="2.40.100.10">
    <property type="entry name" value="Cyclophilin-like"/>
    <property type="match status" value="1"/>
</dbReference>
<dbReference type="SFLD" id="SFLDS00003">
    <property type="entry name" value="Haloacid_Dehalogenase"/>
    <property type="match status" value="1"/>
</dbReference>
<dbReference type="PANTHER" id="PTHR45625">
    <property type="entry name" value="PEPTIDYL-PROLYL CIS-TRANS ISOMERASE-RELATED"/>
    <property type="match status" value="1"/>
</dbReference>
<proteinExistence type="inferred from homology"/>
<dbReference type="GO" id="GO:0071013">
    <property type="term" value="C:catalytic step 2 spliceosome"/>
    <property type="evidence" value="ECO:0007669"/>
    <property type="project" value="TreeGrafter"/>
</dbReference>
<dbReference type="PANTHER" id="PTHR45625:SF4">
    <property type="entry name" value="PEPTIDYLPROLYL ISOMERASE DOMAIN AND WD REPEAT-CONTAINING PROTEIN 1"/>
    <property type="match status" value="1"/>
</dbReference>
<dbReference type="SUPFAM" id="SSF50891">
    <property type="entry name" value="Cyclophilin-like"/>
    <property type="match status" value="1"/>
</dbReference>
<dbReference type="InterPro" id="IPR044666">
    <property type="entry name" value="Cyclophilin_A-like"/>
</dbReference>
<dbReference type="EMBL" id="LWDG02000023">
    <property type="protein sequence ID" value="KAE8271257.1"/>
    <property type="molecule type" value="Genomic_DNA"/>
</dbReference>
<dbReference type="AlphaFoldDB" id="A0A8X7T702"/>
<gene>
    <name evidence="8" type="ORF">A4X09_0g1071</name>
</gene>
<evidence type="ECO:0000256" key="3">
    <source>
        <dbReference type="ARBA" id="ARBA00013194"/>
    </source>
</evidence>
<dbReference type="Pfam" id="PF00160">
    <property type="entry name" value="Pro_isomerase"/>
    <property type="match status" value="1"/>
</dbReference>
<dbReference type="SFLD" id="SFLDG01129">
    <property type="entry name" value="C1.5:_HAD__Beta-PGM__Phosphata"/>
    <property type="match status" value="1"/>
</dbReference>
<dbReference type="Gene3D" id="1.10.150.720">
    <property type="entry name" value="Haloacid dehalogenase-like hydrolase"/>
    <property type="match status" value="1"/>
</dbReference>
<dbReference type="InterPro" id="IPR029000">
    <property type="entry name" value="Cyclophilin-like_dom_sf"/>
</dbReference>
<dbReference type="EC" id="5.2.1.8" evidence="3"/>
<feature type="domain" description="PPIase cyclophilin-type" evidence="7">
    <location>
        <begin position="277"/>
        <end position="424"/>
    </location>
</feature>